<keyword evidence="4" id="KW-1185">Reference proteome</keyword>
<dbReference type="AlphaFoldDB" id="A0ABD2J6K3"/>
<comment type="caution">
    <text evidence="3">The sequence shown here is derived from an EMBL/GenBank/DDBJ whole genome shotgun (WGS) entry which is preliminary data.</text>
</comment>
<keyword evidence="2" id="KW-0732">Signal</keyword>
<sequence length="338" mass="37637">MVLLRSMLLHPSVFAQLLLQLLVVVCLISFPKPGHSAKCKQRQESEGNKILTDGVEDCGNFLYWRCYASFCITGDFMWNEWGCLQSAENPDEDEGNCVSVGMMPDNTDIPRARFGLPTADRNWTCTCQLGAVYVEMDNTNIVNPNPALRPTTTTTTQATRKDITRNAKRGDGIKFFKDTETKMKCKLHIETEDGELNEKLNTKEEAECEKTMKCGAIFCKANDGALVWNQWLCFPADAKKKACAKEAPNAVNEHRAEWSASTLANATTDWKCRCRFGANGTDMGNAKFLPSSAPVPKTIRHGDGVGMVLMVVGLIIAFWPLFHAASEELLKPWILKDI</sequence>
<dbReference type="Proteomes" id="UP001620626">
    <property type="component" value="Unassembled WGS sequence"/>
</dbReference>
<protein>
    <submittedName>
        <fullName evidence="3">Uncharacterized protein</fullName>
    </submittedName>
</protein>
<evidence type="ECO:0000256" key="2">
    <source>
        <dbReference type="SAM" id="SignalP"/>
    </source>
</evidence>
<evidence type="ECO:0000256" key="1">
    <source>
        <dbReference type="SAM" id="Phobius"/>
    </source>
</evidence>
<organism evidence="3 4">
    <name type="scientific">Heterodera trifolii</name>
    <dbReference type="NCBI Taxonomy" id="157864"/>
    <lineage>
        <taxon>Eukaryota</taxon>
        <taxon>Metazoa</taxon>
        <taxon>Ecdysozoa</taxon>
        <taxon>Nematoda</taxon>
        <taxon>Chromadorea</taxon>
        <taxon>Rhabditida</taxon>
        <taxon>Tylenchina</taxon>
        <taxon>Tylenchomorpha</taxon>
        <taxon>Tylenchoidea</taxon>
        <taxon>Heteroderidae</taxon>
        <taxon>Heteroderinae</taxon>
        <taxon>Heterodera</taxon>
    </lineage>
</organism>
<reference evidence="3 4" key="1">
    <citation type="submission" date="2024-10" db="EMBL/GenBank/DDBJ databases">
        <authorList>
            <person name="Kim D."/>
        </authorList>
    </citation>
    <scope>NUCLEOTIDE SEQUENCE [LARGE SCALE GENOMIC DNA]</scope>
    <source>
        <strain evidence="3">BH-2024</strain>
    </source>
</reference>
<accession>A0ABD2J6K3</accession>
<keyword evidence="1" id="KW-0472">Membrane</keyword>
<dbReference type="EMBL" id="JBICBT010001046">
    <property type="protein sequence ID" value="KAL3086228.1"/>
    <property type="molecule type" value="Genomic_DNA"/>
</dbReference>
<keyword evidence="1" id="KW-1133">Transmembrane helix</keyword>
<evidence type="ECO:0000313" key="4">
    <source>
        <dbReference type="Proteomes" id="UP001620626"/>
    </source>
</evidence>
<evidence type="ECO:0000313" key="3">
    <source>
        <dbReference type="EMBL" id="KAL3086228.1"/>
    </source>
</evidence>
<feature type="chain" id="PRO_5044868715" evidence="2">
    <location>
        <begin position="37"/>
        <end position="338"/>
    </location>
</feature>
<gene>
    <name evidence="3" type="ORF">niasHT_040020</name>
</gene>
<feature type="transmembrane region" description="Helical" evidence="1">
    <location>
        <begin position="304"/>
        <end position="322"/>
    </location>
</feature>
<keyword evidence="1" id="KW-0812">Transmembrane</keyword>
<feature type="signal peptide" evidence="2">
    <location>
        <begin position="1"/>
        <end position="36"/>
    </location>
</feature>
<name>A0ABD2J6K3_9BILA</name>
<proteinExistence type="predicted"/>